<name>A0ABX2C8L2_9BRAD</name>
<dbReference type="RefSeq" id="WP_172109638.1">
    <property type="nucleotide sequence ID" value="NZ_JABFDN010000001.1"/>
</dbReference>
<comment type="caution">
    <text evidence="1">The sequence shown here is derived from an EMBL/GenBank/DDBJ whole genome shotgun (WGS) entry which is preliminary data.</text>
</comment>
<gene>
    <name evidence="1" type="ORF">HL667_06305</name>
</gene>
<protein>
    <submittedName>
        <fullName evidence="1">Uncharacterized protein</fullName>
    </submittedName>
</protein>
<dbReference type="EMBL" id="JABFDN010000001">
    <property type="protein sequence ID" value="NPU64604.1"/>
    <property type="molecule type" value="Genomic_DNA"/>
</dbReference>
<evidence type="ECO:0000313" key="1">
    <source>
        <dbReference type="EMBL" id="NPU64604.1"/>
    </source>
</evidence>
<sequence>MVELVEPQLSPKAIDEVFYAVNPHTFANYRDGYLSLWGQMAVTKLAEAQKQVKLVVAHKDVYQDIERATGVPWVAIALLHLREAGPADVGRWQCVLHNGERIIGTGKRTIIVPKGVGPFSTFKEAAIDAIRREGLDKIDWKKDGVAYLAFASETFNGFGYRNKGIPSPYLWGGSSVQKPGKYVRDGVFDRNTMDPQIGTMPLLRVLMDLTGYTFNGAPAVPVASATGPKVPPPAAPSVASRVDPQRGVAAVLKLAYSVIQTFLKRKN</sequence>
<proteinExistence type="predicted"/>
<keyword evidence="2" id="KW-1185">Reference proteome</keyword>
<evidence type="ECO:0000313" key="2">
    <source>
        <dbReference type="Proteomes" id="UP000886476"/>
    </source>
</evidence>
<accession>A0ABX2C8L2</accession>
<dbReference type="Proteomes" id="UP000886476">
    <property type="component" value="Unassembled WGS sequence"/>
</dbReference>
<reference evidence="1" key="1">
    <citation type="submission" date="2020-05" db="EMBL/GenBank/DDBJ databases">
        <title>Nod-independent and nitrogen-fixing Bradyrhizobium aeschynomene sp. nov. isolated from nodules of Aeschynomene indica.</title>
        <authorList>
            <person name="Zhang Z."/>
        </authorList>
    </citation>
    <scope>NUCLEOTIDE SEQUENCE</scope>
    <source>
        <strain evidence="1">83012</strain>
    </source>
</reference>
<organism evidence="1 2">
    <name type="scientific">Bradyrhizobium aeschynomenes</name>
    <dbReference type="NCBI Taxonomy" id="2734909"/>
    <lineage>
        <taxon>Bacteria</taxon>
        <taxon>Pseudomonadati</taxon>
        <taxon>Pseudomonadota</taxon>
        <taxon>Alphaproteobacteria</taxon>
        <taxon>Hyphomicrobiales</taxon>
        <taxon>Nitrobacteraceae</taxon>
        <taxon>Bradyrhizobium</taxon>
    </lineage>
</organism>